<keyword evidence="4" id="KW-1185">Reference proteome</keyword>
<sequence>MWRGCREAADQWRWAGKNRGPSVTSHHVAEAGDAKKSRGHLLMEGLGQEGGAGEEEGTRRGRWWWKERKGYSHDAIGLIACGYAIFGSESDRIRYRTVTVSAHLLSILIWGSLLISFGAPPIPNIVPFLILSTLPHTVSISEIVYRTFIICDSDKQRTLWDERDFGGGWARRKDEWWFWCDYQHGTEKRLGSGVEL</sequence>
<keyword evidence="2" id="KW-0472">Membrane</keyword>
<accession>A0A8H5FUA0</accession>
<protein>
    <submittedName>
        <fullName evidence="3">Uncharacterized protein</fullName>
    </submittedName>
</protein>
<organism evidence="3 4">
    <name type="scientific">Tetrapyrgos nigripes</name>
    <dbReference type="NCBI Taxonomy" id="182062"/>
    <lineage>
        <taxon>Eukaryota</taxon>
        <taxon>Fungi</taxon>
        <taxon>Dikarya</taxon>
        <taxon>Basidiomycota</taxon>
        <taxon>Agaricomycotina</taxon>
        <taxon>Agaricomycetes</taxon>
        <taxon>Agaricomycetidae</taxon>
        <taxon>Agaricales</taxon>
        <taxon>Marasmiineae</taxon>
        <taxon>Marasmiaceae</taxon>
        <taxon>Tetrapyrgos</taxon>
    </lineage>
</organism>
<comment type="caution">
    <text evidence="3">The sequence shown here is derived from an EMBL/GenBank/DDBJ whole genome shotgun (WGS) entry which is preliminary data.</text>
</comment>
<feature type="transmembrane region" description="Helical" evidence="2">
    <location>
        <begin position="98"/>
        <end position="119"/>
    </location>
</feature>
<name>A0A8H5FUA0_9AGAR</name>
<reference evidence="3 4" key="1">
    <citation type="journal article" date="2020" name="ISME J.">
        <title>Uncovering the hidden diversity of litter-decomposition mechanisms in mushroom-forming fungi.</title>
        <authorList>
            <person name="Floudas D."/>
            <person name="Bentzer J."/>
            <person name="Ahren D."/>
            <person name="Johansson T."/>
            <person name="Persson P."/>
            <person name="Tunlid A."/>
        </authorList>
    </citation>
    <scope>NUCLEOTIDE SEQUENCE [LARGE SCALE GENOMIC DNA]</scope>
    <source>
        <strain evidence="3 4">CBS 291.85</strain>
    </source>
</reference>
<keyword evidence="2" id="KW-1133">Transmembrane helix</keyword>
<evidence type="ECO:0000256" key="1">
    <source>
        <dbReference type="SAM" id="MobiDB-lite"/>
    </source>
</evidence>
<dbReference type="Proteomes" id="UP000559256">
    <property type="component" value="Unassembled WGS sequence"/>
</dbReference>
<evidence type="ECO:0000313" key="4">
    <source>
        <dbReference type="Proteomes" id="UP000559256"/>
    </source>
</evidence>
<dbReference type="EMBL" id="JAACJM010000084">
    <property type="protein sequence ID" value="KAF5348972.1"/>
    <property type="molecule type" value="Genomic_DNA"/>
</dbReference>
<evidence type="ECO:0000313" key="3">
    <source>
        <dbReference type="EMBL" id="KAF5348972.1"/>
    </source>
</evidence>
<evidence type="ECO:0000256" key="2">
    <source>
        <dbReference type="SAM" id="Phobius"/>
    </source>
</evidence>
<keyword evidence="2" id="KW-0812">Transmembrane</keyword>
<proteinExistence type="predicted"/>
<dbReference type="AlphaFoldDB" id="A0A8H5FUA0"/>
<feature type="region of interest" description="Disordered" evidence="1">
    <location>
        <begin position="16"/>
        <end position="35"/>
    </location>
</feature>
<gene>
    <name evidence="3" type="ORF">D9758_014211</name>
</gene>